<dbReference type="AlphaFoldDB" id="I1RT68"/>
<dbReference type="KEGG" id="fgr:FGSG_07367"/>
<dbReference type="Proteomes" id="UP000070720">
    <property type="component" value="Chromosome 4"/>
</dbReference>
<gene>
    <name evidence="2" type="primary">FG07367.1</name>
    <name evidence="1" type="ORF">FGRAMPH1_01T24647</name>
</gene>
<reference evidence="1 3" key="3">
    <citation type="journal article" date="2015" name="BMC Genomics">
        <title>The completed genome sequence of the pathogenic ascomycete fungus Fusarium graminearum.</title>
        <authorList>
            <person name="King R."/>
            <person name="Urban M."/>
            <person name="Hammond-Kosack M.C."/>
            <person name="Hassani-Pak K."/>
            <person name="Hammond-Kosack K.E."/>
        </authorList>
    </citation>
    <scope>NUCLEOTIDE SEQUENCE [LARGE SCALE GENOMIC DNA]</scope>
    <source>
        <strain evidence="3">ATCC MYA-4620 / CBS 123657 / FGSC 9075 / NRRL 31084 / PH-1</strain>
        <strain evidence="1">PH-1</strain>
    </source>
</reference>
<dbReference type="EnsemblFungi" id="CEF85067">
    <property type="protein sequence ID" value="CEF85067"/>
    <property type="gene ID" value="FGRRES_07367"/>
</dbReference>
<keyword evidence="3" id="KW-1185">Reference proteome</keyword>
<protein>
    <submittedName>
        <fullName evidence="1">Chromosome 4, complete genome</fullName>
    </submittedName>
</protein>
<evidence type="ECO:0000313" key="3">
    <source>
        <dbReference type="Proteomes" id="UP000070720"/>
    </source>
</evidence>
<dbReference type="InParanoid" id="I1RT68"/>
<reference evidence="2" key="4">
    <citation type="submission" date="2017-01" db="UniProtKB">
        <authorList>
            <consortium name="EnsemblFungi"/>
        </authorList>
    </citation>
    <scope>IDENTIFICATION</scope>
    <source>
        <strain evidence="2">PH-1 / ATCC MYA-4620 / FGSC 9075 / NRRL 31084</strain>
    </source>
</reference>
<dbReference type="EMBL" id="HG970335">
    <property type="protein sequence ID" value="CEF85067.1"/>
    <property type="molecule type" value="Genomic_DNA"/>
</dbReference>
<accession>I1RT68</accession>
<accession>A0A098DUP8</accession>
<dbReference type="HOGENOM" id="CLU_080484_0_0_1"/>
<dbReference type="OrthoDB" id="10433863at2759"/>
<evidence type="ECO:0000313" key="1">
    <source>
        <dbReference type="EMBL" id="CEF85067.1"/>
    </source>
</evidence>
<sequence length="301" mass="32410">MTNLENGVTFARLWFVPRLGVRTSYKQSRSPVVARTDIPGRLQRSVNSGLGALVSEPKIDICRPRHIRVIPGPHHRAIAGLPLDLTRIKKASKCLSGGVAMVSPLAPMGFQIELCLQQQMVMRNAMPNGQQCAENWPCSFIDDELWPASYTAMCSCPRYVGPNILVSAWHSTPLAAVALAKPMGIVVRSQPRVKGVVDPKHRIVASAAFEPSRCLMNGTVVVSSGDSAERVEGKLEKGNRKGPTSGSRRQITEAMSFPATPVLSLKAVSSGRRQRASGGHSLKLVANGMHVPLGYLSCVSG</sequence>
<name>I1RT68_GIBZE</name>
<reference evidence="2 3" key="1">
    <citation type="journal article" date="2007" name="Science">
        <title>The Fusarium graminearum genome reveals a link between localized polymorphism and pathogen specialization.</title>
        <authorList>
            <person name="Cuomo C.A."/>
            <person name="Gueldener U."/>
            <person name="Xu J.-R."/>
            <person name="Trail F."/>
            <person name="Turgeon B.G."/>
            <person name="Di Pietro A."/>
            <person name="Walton J.D."/>
            <person name="Ma L.-J."/>
            <person name="Baker S.E."/>
            <person name="Rep M."/>
            <person name="Adam G."/>
            <person name="Antoniw J."/>
            <person name="Baldwin T."/>
            <person name="Calvo S.E."/>
            <person name="Chang Y.-L."/>
            <person name="DeCaprio D."/>
            <person name="Gale L.R."/>
            <person name="Gnerre S."/>
            <person name="Goswami R.S."/>
            <person name="Hammond-Kosack K."/>
            <person name="Harris L.J."/>
            <person name="Hilburn K."/>
            <person name="Kennell J.C."/>
            <person name="Kroken S."/>
            <person name="Magnuson J.K."/>
            <person name="Mannhaupt G."/>
            <person name="Mauceli E.W."/>
            <person name="Mewes H.-W."/>
            <person name="Mitterbauer R."/>
            <person name="Muehlbauer G."/>
            <person name="Muensterkoetter M."/>
            <person name="Nelson D."/>
            <person name="O'Donnell K."/>
            <person name="Ouellet T."/>
            <person name="Qi W."/>
            <person name="Quesneville H."/>
            <person name="Roncero M.I.G."/>
            <person name="Seong K.-Y."/>
            <person name="Tetko I.V."/>
            <person name="Urban M."/>
            <person name="Waalwijk C."/>
            <person name="Ward T.J."/>
            <person name="Yao J."/>
            <person name="Birren B.W."/>
            <person name="Kistler H.C."/>
        </authorList>
    </citation>
    <scope>NUCLEOTIDE SEQUENCE [LARGE SCALE GENOMIC DNA]</scope>
    <source>
        <strain evidence="3">ATCC MYA-4620 / CBS 123657 / FGSC 9075 / NRRL 31084 / PH-1</strain>
        <strain evidence="2">PH-1 / ATCC MYA-4620 / FGSC 9075 / NRRL 31084</strain>
    </source>
</reference>
<reference evidence="2 3" key="2">
    <citation type="journal article" date="2010" name="Nature">
        <title>Comparative genomics reveals mobile pathogenicity chromosomes in Fusarium.</title>
        <authorList>
            <person name="Ma L.J."/>
            <person name="van der Does H.C."/>
            <person name="Borkovich K.A."/>
            <person name="Coleman J.J."/>
            <person name="Daboussi M.J."/>
            <person name="Di Pietro A."/>
            <person name="Dufresne M."/>
            <person name="Freitag M."/>
            <person name="Grabherr M."/>
            <person name="Henrissat B."/>
            <person name="Houterman P.M."/>
            <person name="Kang S."/>
            <person name="Shim W.B."/>
            <person name="Woloshuk C."/>
            <person name="Xie X."/>
            <person name="Xu J.R."/>
            <person name="Antoniw J."/>
            <person name="Baker S.E."/>
            <person name="Bluhm B.H."/>
            <person name="Breakspear A."/>
            <person name="Brown D.W."/>
            <person name="Butchko R.A."/>
            <person name="Chapman S."/>
            <person name="Coulson R."/>
            <person name="Coutinho P.M."/>
            <person name="Danchin E.G."/>
            <person name="Diener A."/>
            <person name="Gale L.R."/>
            <person name="Gardiner D.M."/>
            <person name="Goff S."/>
            <person name="Hammond-Kosack K.E."/>
            <person name="Hilburn K."/>
            <person name="Hua-Van A."/>
            <person name="Jonkers W."/>
            <person name="Kazan K."/>
            <person name="Kodira C.D."/>
            <person name="Koehrsen M."/>
            <person name="Kumar L."/>
            <person name="Lee Y.H."/>
            <person name="Li L."/>
            <person name="Manners J.M."/>
            <person name="Miranda-Saavedra D."/>
            <person name="Mukherjee M."/>
            <person name="Park G."/>
            <person name="Park J."/>
            <person name="Park S.Y."/>
            <person name="Proctor R.H."/>
            <person name="Regev A."/>
            <person name="Ruiz-Roldan M.C."/>
            <person name="Sain D."/>
            <person name="Sakthikumar S."/>
            <person name="Sykes S."/>
            <person name="Schwartz D.C."/>
            <person name="Turgeon B.G."/>
            <person name="Wapinski I."/>
            <person name="Yoder O."/>
            <person name="Young S."/>
            <person name="Zeng Q."/>
            <person name="Zhou S."/>
            <person name="Galagan J."/>
            <person name="Cuomo C.A."/>
            <person name="Kistler H.C."/>
            <person name="Rep M."/>
        </authorList>
    </citation>
    <scope>GENOME REANNOTATION</scope>
    <source>
        <strain evidence="3">ATCC MYA-4620 / CBS 123657 / FGSC 9075 / NRRL 31084 / PH-1</strain>
        <strain evidence="2">PH-1 / ATCC MYA-4620 / FGSC 9075 / NRRL 31084</strain>
    </source>
</reference>
<organism evidence="1 3">
    <name type="scientific">Gibberella zeae (strain ATCC MYA-4620 / CBS 123657 / FGSC 9075 / NRRL 31084 / PH-1)</name>
    <name type="common">Wheat head blight fungus</name>
    <name type="synonym">Fusarium graminearum</name>
    <dbReference type="NCBI Taxonomy" id="229533"/>
    <lineage>
        <taxon>Eukaryota</taxon>
        <taxon>Fungi</taxon>
        <taxon>Dikarya</taxon>
        <taxon>Ascomycota</taxon>
        <taxon>Pezizomycotina</taxon>
        <taxon>Sordariomycetes</taxon>
        <taxon>Hypocreomycetidae</taxon>
        <taxon>Hypocreales</taxon>
        <taxon>Nectriaceae</taxon>
        <taxon>Fusarium</taxon>
    </lineage>
</organism>
<dbReference type="RefSeq" id="XP_011327130.1">
    <property type="nucleotide sequence ID" value="XM_011328828.1"/>
</dbReference>
<dbReference type="VEuPathDB" id="FungiDB:FGRAMPH1_01G24647"/>
<proteinExistence type="predicted"/>
<evidence type="ECO:0000313" key="2">
    <source>
        <dbReference type="EnsemblFungi" id="CEF85067"/>
    </source>
</evidence>